<name>A0A4Q2DM72_9AGAR</name>
<dbReference type="EMBL" id="SDEE01000121">
    <property type="protein sequence ID" value="RXW21097.1"/>
    <property type="molecule type" value="Genomic_DNA"/>
</dbReference>
<evidence type="ECO:0000313" key="2">
    <source>
        <dbReference type="EMBL" id="RXW21097.1"/>
    </source>
</evidence>
<feature type="domain" description="Ribonuclease H1 N-terminal" evidence="1">
    <location>
        <begin position="88"/>
        <end position="129"/>
    </location>
</feature>
<proteinExistence type="predicted"/>
<dbReference type="Gene3D" id="3.40.970.10">
    <property type="entry name" value="Ribonuclease H1, N-terminal domain"/>
    <property type="match status" value="1"/>
</dbReference>
<accession>A0A4Q2DM72</accession>
<dbReference type="Proteomes" id="UP000290288">
    <property type="component" value="Unassembled WGS sequence"/>
</dbReference>
<gene>
    <name evidence="2" type="ORF">EST38_g4769</name>
</gene>
<keyword evidence="3" id="KW-1185">Reference proteome</keyword>
<dbReference type="Pfam" id="PF01693">
    <property type="entry name" value="Cauli_VI"/>
    <property type="match status" value="1"/>
</dbReference>
<dbReference type="STRING" id="2316362.A0A4Q2DM72"/>
<organism evidence="2 3">
    <name type="scientific">Candolleomyces aberdarensis</name>
    <dbReference type="NCBI Taxonomy" id="2316362"/>
    <lineage>
        <taxon>Eukaryota</taxon>
        <taxon>Fungi</taxon>
        <taxon>Dikarya</taxon>
        <taxon>Basidiomycota</taxon>
        <taxon>Agaricomycotina</taxon>
        <taxon>Agaricomycetes</taxon>
        <taxon>Agaricomycetidae</taxon>
        <taxon>Agaricales</taxon>
        <taxon>Agaricineae</taxon>
        <taxon>Psathyrellaceae</taxon>
        <taxon>Candolleomyces</taxon>
    </lineage>
</organism>
<dbReference type="OrthoDB" id="3270804at2759"/>
<reference evidence="2 3" key="1">
    <citation type="submission" date="2019-01" db="EMBL/GenBank/DDBJ databases">
        <title>Draft genome sequence of Psathyrella aberdarensis IHI B618.</title>
        <authorList>
            <person name="Buettner E."/>
            <person name="Kellner H."/>
        </authorList>
    </citation>
    <scope>NUCLEOTIDE SEQUENCE [LARGE SCALE GENOMIC DNA]</scope>
    <source>
        <strain evidence="2 3">IHI B618</strain>
    </source>
</reference>
<dbReference type="InterPro" id="IPR011320">
    <property type="entry name" value="RNase_H1_N"/>
</dbReference>
<comment type="caution">
    <text evidence="2">The sequence shown here is derived from an EMBL/GenBank/DDBJ whole genome shotgun (WGS) entry which is preliminary data.</text>
</comment>
<dbReference type="InterPro" id="IPR037056">
    <property type="entry name" value="RNase_H1_N_sf"/>
</dbReference>
<dbReference type="AlphaFoldDB" id="A0A4Q2DM72"/>
<dbReference type="SUPFAM" id="SSF55658">
    <property type="entry name" value="L9 N-domain-like"/>
    <property type="match status" value="1"/>
</dbReference>
<protein>
    <recommendedName>
        <fullName evidence="1">Ribonuclease H1 N-terminal domain-containing protein</fullName>
    </recommendedName>
</protein>
<evidence type="ECO:0000259" key="1">
    <source>
        <dbReference type="Pfam" id="PF01693"/>
    </source>
</evidence>
<sequence length="144" mass="15740">MVTLTLSPIVFFDDIEKREEFQVDDVIDLNAVLTFLSSKLSAADIDATKNAKTFKGKVKVEPAYEPAEGTLCRCCGVRTAALNSDDSWYAVTIGREVGVFQGWTNVQPLVSGVSGGAQKKYRTQQEAEQVFQQALDAGKVCIKN</sequence>
<dbReference type="InterPro" id="IPR009027">
    <property type="entry name" value="Ribosomal_bL9/RNase_H1_N"/>
</dbReference>
<evidence type="ECO:0000313" key="3">
    <source>
        <dbReference type="Proteomes" id="UP000290288"/>
    </source>
</evidence>